<dbReference type="Pfam" id="PF00027">
    <property type="entry name" value="cNMP_binding"/>
    <property type="match status" value="1"/>
</dbReference>
<dbReference type="Proteomes" id="UP000320338">
    <property type="component" value="Unassembled WGS sequence"/>
</dbReference>
<feature type="domain" description="Cyclic nucleotide-binding" evidence="1">
    <location>
        <begin position="244"/>
        <end position="321"/>
    </location>
</feature>
<sequence length="338" mass="35636">MRVESPRHVESAVTSLSWIPSEAVTGLLKLPFTLQVSAYDDPPPDVVDDDAVRADAYAVRFANRLRAWAEFAPDGSVAAHGVDGGVVMGRTTARLGPVAGSFAAVAMPVLRATEPAAGRVVFRQTCGGRTAAPLPRRIPRAPWVRLTAPLVWTTLELELRADGSTAHRLTGASGFPRHWVYDAAGTLCLKAGRTDWAGWTGQVSPGATPWGDEDSPVVVTAAETALERELSTLIMRGGRRPEVRTLPAGAVLARQGDPGDVLFLLLDGVLAVEHDGVPLAELGPGAVLGERAVLEGGRRTATLTAVTPVRVAQAASDVLDREALAALATGHRREEQPS</sequence>
<dbReference type="PROSITE" id="PS50042">
    <property type="entry name" value="CNMP_BINDING_3"/>
    <property type="match status" value="1"/>
</dbReference>
<organism evidence="2 3">
    <name type="scientific">Pseudonocardia hydrocarbonoxydans</name>
    <dbReference type="NCBI Taxonomy" id="76726"/>
    <lineage>
        <taxon>Bacteria</taxon>
        <taxon>Bacillati</taxon>
        <taxon>Actinomycetota</taxon>
        <taxon>Actinomycetes</taxon>
        <taxon>Pseudonocardiales</taxon>
        <taxon>Pseudonocardiaceae</taxon>
        <taxon>Pseudonocardia</taxon>
    </lineage>
</organism>
<dbReference type="PROSITE" id="PS00889">
    <property type="entry name" value="CNMP_BINDING_2"/>
    <property type="match status" value="1"/>
</dbReference>
<name>A0A4Y3WFT1_9PSEU</name>
<accession>A0A4Y3WFT1</accession>
<evidence type="ECO:0000313" key="2">
    <source>
        <dbReference type="EMBL" id="GEC17862.1"/>
    </source>
</evidence>
<dbReference type="OrthoDB" id="41390at2"/>
<dbReference type="InterPro" id="IPR000595">
    <property type="entry name" value="cNMP-bd_dom"/>
</dbReference>
<keyword evidence="3" id="KW-1185">Reference proteome</keyword>
<protein>
    <recommendedName>
        <fullName evidence="1">Cyclic nucleotide-binding domain-containing protein</fullName>
    </recommendedName>
</protein>
<proteinExistence type="predicted"/>
<evidence type="ECO:0000313" key="3">
    <source>
        <dbReference type="Proteomes" id="UP000320338"/>
    </source>
</evidence>
<reference evidence="2 3" key="1">
    <citation type="submission" date="2019-06" db="EMBL/GenBank/DDBJ databases">
        <title>Whole genome shotgun sequence of Pseudonocardia hydrocarbonoxydans NBRC 14498.</title>
        <authorList>
            <person name="Hosoyama A."/>
            <person name="Uohara A."/>
            <person name="Ohji S."/>
            <person name="Ichikawa N."/>
        </authorList>
    </citation>
    <scope>NUCLEOTIDE SEQUENCE [LARGE SCALE GENOMIC DNA]</scope>
    <source>
        <strain evidence="2 3">NBRC 14498</strain>
    </source>
</reference>
<dbReference type="InterPro" id="IPR018488">
    <property type="entry name" value="cNMP-bd_CS"/>
</dbReference>
<comment type="caution">
    <text evidence="2">The sequence shown here is derived from an EMBL/GenBank/DDBJ whole genome shotgun (WGS) entry which is preliminary data.</text>
</comment>
<dbReference type="SMART" id="SM00100">
    <property type="entry name" value="cNMP"/>
    <property type="match status" value="1"/>
</dbReference>
<dbReference type="InterPro" id="IPR018490">
    <property type="entry name" value="cNMP-bd_dom_sf"/>
</dbReference>
<dbReference type="Gene3D" id="2.60.120.10">
    <property type="entry name" value="Jelly Rolls"/>
    <property type="match status" value="1"/>
</dbReference>
<dbReference type="EMBL" id="BJNG01000001">
    <property type="protein sequence ID" value="GEC17862.1"/>
    <property type="molecule type" value="Genomic_DNA"/>
</dbReference>
<dbReference type="InterPro" id="IPR014710">
    <property type="entry name" value="RmlC-like_jellyroll"/>
</dbReference>
<dbReference type="RefSeq" id="WP_141276204.1">
    <property type="nucleotide sequence ID" value="NZ_BAAARZ010000068.1"/>
</dbReference>
<dbReference type="SUPFAM" id="SSF51206">
    <property type="entry name" value="cAMP-binding domain-like"/>
    <property type="match status" value="1"/>
</dbReference>
<dbReference type="CDD" id="cd00038">
    <property type="entry name" value="CAP_ED"/>
    <property type="match status" value="1"/>
</dbReference>
<gene>
    <name evidence="2" type="ORF">PHY01_01450</name>
</gene>
<dbReference type="AlphaFoldDB" id="A0A4Y3WFT1"/>
<evidence type="ECO:0000259" key="1">
    <source>
        <dbReference type="PROSITE" id="PS50042"/>
    </source>
</evidence>